<dbReference type="Pfam" id="PF00403">
    <property type="entry name" value="HMA"/>
    <property type="match status" value="1"/>
</dbReference>
<evidence type="ECO:0000313" key="2">
    <source>
        <dbReference type="EMBL" id="VAW72289.1"/>
    </source>
</evidence>
<dbReference type="Gene3D" id="3.30.70.100">
    <property type="match status" value="1"/>
</dbReference>
<dbReference type="InterPro" id="IPR006121">
    <property type="entry name" value="HMA_dom"/>
</dbReference>
<organism evidence="2">
    <name type="scientific">hydrothermal vent metagenome</name>
    <dbReference type="NCBI Taxonomy" id="652676"/>
    <lineage>
        <taxon>unclassified sequences</taxon>
        <taxon>metagenomes</taxon>
        <taxon>ecological metagenomes</taxon>
    </lineage>
</organism>
<dbReference type="SUPFAM" id="SSF55008">
    <property type="entry name" value="HMA, heavy metal-associated domain"/>
    <property type="match status" value="1"/>
</dbReference>
<dbReference type="AlphaFoldDB" id="A0A3B0YDM6"/>
<sequence>MSRNIMLVLMGLFIASPVMAKEFTYQGKISGMSCAFCVYKLSKKIKSLPGVDKKSVKVSLKTGLMNFRSSNEVKPKEITALFSDTGFSLSEFKAIKSYQTATYKKTTLVSMNLSSIELDDYKALLKKLGDIAANELGKLEISAPKSIEIPLLKIMIMGRKKVARVKFIEAKDKAIKISIYQKK</sequence>
<dbReference type="GO" id="GO:0046872">
    <property type="term" value="F:metal ion binding"/>
    <property type="evidence" value="ECO:0007669"/>
    <property type="project" value="InterPro"/>
</dbReference>
<dbReference type="InterPro" id="IPR036163">
    <property type="entry name" value="HMA_dom_sf"/>
</dbReference>
<dbReference type="EMBL" id="UOFL01000036">
    <property type="protein sequence ID" value="VAW72289.1"/>
    <property type="molecule type" value="Genomic_DNA"/>
</dbReference>
<protein>
    <recommendedName>
        <fullName evidence="1">HMA domain-containing protein</fullName>
    </recommendedName>
</protein>
<proteinExistence type="predicted"/>
<name>A0A3B0YDM6_9ZZZZ</name>
<gene>
    <name evidence="2" type="ORF">MNBD_GAMMA12-1693</name>
</gene>
<accession>A0A3B0YDM6</accession>
<evidence type="ECO:0000259" key="1">
    <source>
        <dbReference type="PROSITE" id="PS50846"/>
    </source>
</evidence>
<dbReference type="CDD" id="cd00371">
    <property type="entry name" value="HMA"/>
    <property type="match status" value="1"/>
</dbReference>
<reference evidence="2" key="1">
    <citation type="submission" date="2018-06" db="EMBL/GenBank/DDBJ databases">
        <authorList>
            <person name="Zhirakovskaya E."/>
        </authorList>
    </citation>
    <scope>NUCLEOTIDE SEQUENCE</scope>
</reference>
<feature type="domain" description="HMA" evidence="1">
    <location>
        <begin position="23"/>
        <end position="90"/>
    </location>
</feature>
<dbReference type="PROSITE" id="PS50846">
    <property type="entry name" value="HMA_2"/>
    <property type="match status" value="1"/>
</dbReference>